<sequence>MSVHNEISGGVFFHPVVQGEVVNLQLPPAIAPALSGLPPASPAFTGRDAELAAVLADLAPDVRDHPGTAPVAVTAVTAVAGLAGVGKTELAVQAAAKAVHDEGWFPGGVLFVDLFGYDPARRVTPEQALDGLLRAVGVPGEHVPPTVQDRSRLLRSALDALARAGRRVLLVLDNAATAEQVRPLLPADGSTAALVTSRHTLDLDARLHELRVLPDRAGVALLDEVLRRARPGDTRIADAPDDALALAGLCAGLPLALRITAALLADSPARPLASLVQALAAAHTRLDRLRREDRAVRAAFDLSYRALGPAHARLFRLLPLNPGPEVATESAAHLLGEGDDPYPTEELLQDLARAHLVEPGHVWGRWRLHDLVRLHADEHGRAEADADARDAARSRLHRHLAATTRAAGGLLSPYAAPERRFADRGAALDWLDAERGNLIALAVAEPPLGDPGTTVDLAFALSPYLEHRRFFDDWALVASAALTVLHSRRGGAEDAARLMVHLGSALLKLRRFDEAVTVLSEARSILEGLGDSEGAAAGANALGSALAGLRRFGEAVDALTYAADLSRRLGDRRREAGALLNTGGVLHELRRFEEAAETHTRLVAVYRGLGDPHGEAAALNNLGLDLRELRRFEESVEVAERSVRVHREIGDPHGEAMALANHGLALFAVRRFGEAARAQSSAAEVFRDLADPSREAETLGVLTATLRELRRFDEAVDVGGRAVALHREVGDRYGEATASVNLAHVLHDVRRVEESADACARAAASFAELGDRHGEGAALTGLGIALGTAGRPAEAVDAATRGVAAYRAVGDRRGEAIALANVGAVLRGTERSAEAVALCGEAVSILRELGDRHGEATALMTLGVALEQSDRAVEAIEAVRRAVELFRTSADLRGEARASFTAGRLLAEAERYEEAVAVLTAATGAFDLTGDRAGEAGAWADLGSALDAAGRPEEAVPAFGRAAELYEALGDLEGVGGSLSRLGSVLQRLGRFEDASEVFAVAAEAWAENGDEQGGAELRLAAASAHNEGWLRGAE</sequence>
<feature type="domain" description="ORC1/DEAH AAA+ ATPase" evidence="1">
    <location>
        <begin position="76"/>
        <end position="177"/>
    </location>
</feature>
<dbReference type="PANTHER" id="PTHR47691:SF3">
    <property type="entry name" value="HTH-TYPE TRANSCRIPTIONAL REGULATOR RV0890C-RELATED"/>
    <property type="match status" value="1"/>
</dbReference>
<evidence type="ECO:0000313" key="2">
    <source>
        <dbReference type="EMBL" id="MFC5668101.1"/>
    </source>
</evidence>
<dbReference type="RefSeq" id="WP_380229749.1">
    <property type="nucleotide sequence ID" value="NZ_JBHSOF010000080.1"/>
</dbReference>
<proteinExistence type="predicted"/>
<protein>
    <submittedName>
        <fullName evidence="2">Tetratricopeptide repeat protein</fullName>
    </submittedName>
</protein>
<evidence type="ECO:0000259" key="1">
    <source>
        <dbReference type="Pfam" id="PF13401"/>
    </source>
</evidence>
<evidence type="ECO:0000313" key="3">
    <source>
        <dbReference type="Proteomes" id="UP001595975"/>
    </source>
</evidence>
<comment type="caution">
    <text evidence="2">The sequence shown here is derived from an EMBL/GenBank/DDBJ whole genome shotgun (WGS) entry which is preliminary data.</text>
</comment>
<dbReference type="Pfam" id="PF13424">
    <property type="entry name" value="TPR_12"/>
    <property type="match status" value="3"/>
</dbReference>
<dbReference type="SMART" id="SM00028">
    <property type="entry name" value="TPR"/>
    <property type="match status" value="11"/>
</dbReference>
<dbReference type="EMBL" id="JBHSOF010000080">
    <property type="protein sequence ID" value="MFC5668101.1"/>
    <property type="molecule type" value="Genomic_DNA"/>
</dbReference>
<dbReference type="InterPro" id="IPR019734">
    <property type="entry name" value="TPR_rpt"/>
</dbReference>
<accession>A0ABW0XI11</accession>
<dbReference type="Gene3D" id="1.25.40.10">
    <property type="entry name" value="Tetratricopeptide repeat domain"/>
    <property type="match status" value="2"/>
</dbReference>
<dbReference type="Pfam" id="PF13401">
    <property type="entry name" value="AAA_22"/>
    <property type="match status" value="1"/>
</dbReference>
<dbReference type="InterPro" id="IPR027417">
    <property type="entry name" value="P-loop_NTPase"/>
</dbReference>
<organism evidence="2 3">
    <name type="scientific">Kitasatospora misakiensis</name>
    <dbReference type="NCBI Taxonomy" id="67330"/>
    <lineage>
        <taxon>Bacteria</taxon>
        <taxon>Bacillati</taxon>
        <taxon>Actinomycetota</taxon>
        <taxon>Actinomycetes</taxon>
        <taxon>Kitasatosporales</taxon>
        <taxon>Streptomycetaceae</taxon>
        <taxon>Kitasatospora</taxon>
    </lineage>
</organism>
<dbReference type="Pfam" id="PF13432">
    <property type="entry name" value="TPR_16"/>
    <property type="match status" value="1"/>
</dbReference>
<dbReference type="PANTHER" id="PTHR47691">
    <property type="entry name" value="REGULATOR-RELATED"/>
    <property type="match status" value="1"/>
</dbReference>
<keyword evidence="3" id="KW-1185">Reference proteome</keyword>
<dbReference type="InterPro" id="IPR011990">
    <property type="entry name" value="TPR-like_helical_dom_sf"/>
</dbReference>
<name>A0ABW0XI11_9ACTN</name>
<dbReference type="PRINTS" id="PR00364">
    <property type="entry name" value="DISEASERSIST"/>
</dbReference>
<reference evidence="3" key="1">
    <citation type="journal article" date="2019" name="Int. J. Syst. Evol. Microbiol.">
        <title>The Global Catalogue of Microorganisms (GCM) 10K type strain sequencing project: providing services to taxonomists for standard genome sequencing and annotation.</title>
        <authorList>
            <consortium name="The Broad Institute Genomics Platform"/>
            <consortium name="The Broad Institute Genome Sequencing Center for Infectious Disease"/>
            <person name="Wu L."/>
            <person name="Ma J."/>
        </authorList>
    </citation>
    <scope>NUCLEOTIDE SEQUENCE [LARGE SCALE GENOMIC DNA]</scope>
    <source>
        <strain evidence="3">CGMCC 4.1437</strain>
    </source>
</reference>
<dbReference type="Proteomes" id="UP001595975">
    <property type="component" value="Unassembled WGS sequence"/>
</dbReference>
<gene>
    <name evidence="2" type="ORF">ACFP3U_34690</name>
</gene>
<dbReference type="SUPFAM" id="SSF52540">
    <property type="entry name" value="P-loop containing nucleoside triphosphate hydrolases"/>
    <property type="match status" value="1"/>
</dbReference>
<dbReference type="InterPro" id="IPR049945">
    <property type="entry name" value="AAA_22"/>
</dbReference>
<dbReference type="Gene3D" id="3.40.50.300">
    <property type="entry name" value="P-loop containing nucleotide triphosphate hydrolases"/>
    <property type="match status" value="1"/>
</dbReference>
<dbReference type="SUPFAM" id="SSF48452">
    <property type="entry name" value="TPR-like"/>
    <property type="match status" value="3"/>
</dbReference>